<evidence type="ECO:0000313" key="9">
    <source>
        <dbReference type="EMBL" id="KAG5490539.1"/>
    </source>
</evidence>
<keyword evidence="3 6" id="KW-0863">Zinc-finger</keyword>
<dbReference type="PANTHER" id="PTHR13948">
    <property type="entry name" value="RNA-BINDING PROTEIN"/>
    <property type="match status" value="1"/>
</dbReference>
<dbReference type="InterPro" id="IPR036443">
    <property type="entry name" value="Znf_RanBP2_sf"/>
</dbReference>
<feature type="domain" description="RanBP2-type" evidence="8">
    <location>
        <begin position="135"/>
        <end position="165"/>
    </location>
</feature>
<dbReference type="GO" id="GO:0005634">
    <property type="term" value="C:nucleus"/>
    <property type="evidence" value="ECO:0007669"/>
    <property type="project" value="UniProtKB-SubCell"/>
</dbReference>
<comment type="caution">
    <text evidence="9">The sequence shown here is derived from an EMBL/GenBank/DDBJ whole genome shotgun (WGS) entry which is preliminary data.</text>
</comment>
<organism evidence="9 10">
    <name type="scientific">Porcisia hertigi</name>
    <dbReference type="NCBI Taxonomy" id="2761500"/>
    <lineage>
        <taxon>Eukaryota</taxon>
        <taxon>Discoba</taxon>
        <taxon>Euglenozoa</taxon>
        <taxon>Kinetoplastea</taxon>
        <taxon>Metakinetoplastina</taxon>
        <taxon>Trypanosomatida</taxon>
        <taxon>Trypanosomatidae</taxon>
        <taxon>Leishmaniinae</taxon>
        <taxon>Porcisia</taxon>
    </lineage>
</organism>
<feature type="compositionally biased region" description="Low complexity" evidence="7">
    <location>
        <begin position="28"/>
        <end position="51"/>
    </location>
</feature>
<feature type="compositionally biased region" description="Low complexity" evidence="7">
    <location>
        <begin position="377"/>
        <end position="392"/>
    </location>
</feature>
<evidence type="ECO:0000313" key="10">
    <source>
        <dbReference type="Proteomes" id="UP000674318"/>
    </source>
</evidence>
<evidence type="ECO:0000256" key="2">
    <source>
        <dbReference type="ARBA" id="ARBA00022723"/>
    </source>
</evidence>
<dbReference type="EMBL" id="JAFJZO010000036">
    <property type="protein sequence ID" value="KAG5490539.1"/>
    <property type="molecule type" value="Genomic_DNA"/>
</dbReference>
<proteinExistence type="predicted"/>
<name>A0A836HFH6_9TRYP</name>
<evidence type="ECO:0000256" key="7">
    <source>
        <dbReference type="SAM" id="MobiDB-lite"/>
    </source>
</evidence>
<protein>
    <recommendedName>
        <fullName evidence="8">RanBP2-type domain-containing protein</fullName>
    </recommendedName>
</protein>
<dbReference type="GO" id="GO:0003723">
    <property type="term" value="F:RNA binding"/>
    <property type="evidence" value="ECO:0007669"/>
    <property type="project" value="TreeGrafter"/>
</dbReference>
<sequence>MSDPAGVWHGREPSPPFDGSVRSFSSLSYSYDSSRSPSGSYSYSSSASSSSSDDHPRRGHGRLRARLLSEDTARKRPRSYSVLGDDLSYAAGHSALPAYNPSSSSGPVLPPVLGDAVLPEIHDGQLGSVLGAPDTPNEDWPCGVCSNINSKQRTSCFRCDCHYAESLLAMPGYEISLTHLPPGCTPATVEAAVRRAAPNCALQYIGTDTAKGIMYIQFSSVEEATRCLVQSHCELQLRDGEGEDAASVRVRLSFSLGPHPLHERKETEEQVARAAAQAEAGRREEALQKAGVPRFLWPHTWREPPPFPSAEKHKEFLSAMSTHWDHLSEEQKRYYNAEVKKALLKTAVSAEVMGKGNGTSGSSPPARSGEAVQPAVPLSTKSPLLSSSLAKSSEAKETGKTSHALDGLKKRLAERKSAMKKADGADGAKVSTASALALPTDVPSPGHGRDSISGGAAGLAFSLRGTDRDFPAIPSSVPAEVLLWDGFPVPLQYTSLCKVPCSIELPRVPMSVCERLLPPALLQVARAQFKQSR</sequence>
<evidence type="ECO:0000256" key="3">
    <source>
        <dbReference type="ARBA" id="ARBA00022771"/>
    </source>
</evidence>
<gene>
    <name evidence="9" type="ORF">JKF63_00659</name>
</gene>
<feature type="region of interest" description="Disordered" evidence="7">
    <location>
        <begin position="28"/>
        <end position="71"/>
    </location>
</feature>
<evidence type="ECO:0000256" key="5">
    <source>
        <dbReference type="ARBA" id="ARBA00023242"/>
    </source>
</evidence>
<dbReference type="PROSITE" id="PS01358">
    <property type="entry name" value="ZF_RANBP2_1"/>
    <property type="match status" value="1"/>
</dbReference>
<dbReference type="KEGG" id="phet:94286787"/>
<dbReference type="InterPro" id="IPR001876">
    <property type="entry name" value="Znf_RanBP2"/>
</dbReference>
<dbReference type="Proteomes" id="UP000674318">
    <property type="component" value="Unassembled WGS sequence"/>
</dbReference>
<dbReference type="GO" id="GO:0000398">
    <property type="term" value="P:mRNA splicing, via spliceosome"/>
    <property type="evidence" value="ECO:0007669"/>
    <property type="project" value="TreeGrafter"/>
</dbReference>
<keyword evidence="10" id="KW-1185">Reference proteome</keyword>
<dbReference type="GO" id="GO:0008270">
    <property type="term" value="F:zinc ion binding"/>
    <property type="evidence" value="ECO:0007669"/>
    <property type="project" value="UniProtKB-KW"/>
</dbReference>
<evidence type="ECO:0000256" key="1">
    <source>
        <dbReference type="ARBA" id="ARBA00004123"/>
    </source>
</evidence>
<keyword evidence="2" id="KW-0479">Metal-binding</keyword>
<feature type="region of interest" description="Disordered" evidence="7">
    <location>
        <begin position="353"/>
        <end position="405"/>
    </location>
</feature>
<dbReference type="RefSeq" id="XP_067752867.1">
    <property type="nucleotide sequence ID" value="XM_067896710.1"/>
</dbReference>
<dbReference type="PANTHER" id="PTHR13948:SF3">
    <property type="entry name" value="FI21118P1"/>
    <property type="match status" value="1"/>
</dbReference>
<dbReference type="PROSITE" id="PS50199">
    <property type="entry name" value="ZF_RANBP2_2"/>
    <property type="match status" value="1"/>
</dbReference>
<dbReference type="OrthoDB" id="272959at2759"/>
<comment type="subcellular location">
    <subcellularLocation>
        <location evidence="1">Nucleus</location>
    </subcellularLocation>
</comment>
<keyword evidence="5" id="KW-0539">Nucleus</keyword>
<dbReference type="GeneID" id="94286787"/>
<evidence type="ECO:0000256" key="4">
    <source>
        <dbReference type="ARBA" id="ARBA00022833"/>
    </source>
</evidence>
<evidence type="ECO:0000256" key="6">
    <source>
        <dbReference type="PROSITE-ProRule" id="PRU00322"/>
    </source>
</evidence>
<dbReference type="SUPFAM" id="SSF90209">
    <property type="entry name" value="Ran binding protein zinc finger-like"/>
    <property type="match status" value="1"/>
</dbReference>
<dbReference type="AlphaFoldDB" id="A0A836HFH6"/>
<accession>A0A836HFH6</accession>
<keyword evidence="4" id="KW-0862">Zinc</keyword>
<evidence type="ECO:0000259" key="8">
    <source>
        <dbReference type="PROSITE" id="PS50199"/>
    </source>
</evidence>
<reference evidence="9 10" key="1">
    <citation type="submission" date="2021-02" db="EMBL/GenBank/DDBJ databases">
        <title>Porcisia hertigi Genome sequencing and assembly.</title>
        <authorList>
            <person name="Almutairi H."/>
            <person name="Gatherer D."/>
        </authorList>
    </citation>
    <scope>NUCLEOTIDE SEQUENCE [LARGE SCALE GENOMIC DNA]</scope>
    <source>
        <strain evidence="9 10">C119</strain>
    </source>
</reference>